<dbReference type="SUPFAM" id="SSF53098">
    <property type="entry name" value="Ribonuclease H-like"/>
    <property type="match status" value="1"/>
</dbReference>
<evidence type="ECO:0000313" key="10">
    <source>
        <dbReference type="EMBL" id="KFM75423.1"/>
    </source>
</evidence>
<comment type="subcellular location">
    <subcellularLocation>
        <location evidence="1">Nucleus</location>
    </subcellularLocation>
</comment>
<protein>
    <submittedName>
        <fullName evidence="10">Zinc finger BED domain-containing protein 6</fullName>
    </submittedName>
</protein>
<dbReference type="STRING" id="407821.A0A087UDI4"/>
<evidence type="ECO:0000256" key="4">
    <source>
        <dbReference type="ARBA" id="ARBA00022833"/>
    </source>
</evidence>
<accession>A0A087UDI4</accession>
<dbReference type="Proteomes" id="UP000054359">
    <property type="component" value="Unassembled WGS sequence"/>
</dbReference>
<dbReference type="SUPFAM" id="SSF57667">
    <property type="entry name" value="beta-beta-alpha zinc fingers"/>
    <property type="match status" value="1"/>
</dbReference>
<evidence type="ECO:0000256" key="1">
    <source>
        <dbReference type="ARBA" id="ARBA00004123"/>
    </source>
</evidence>
<dbReference type="EMBL" id="KK119340">
    <property type="protein sequence ID" value="KFM75423.1"/>
    <property type="molecule type" value="Genomic_DNA"/>
</dbReference>
<keyword evidence="2" id="KW-0479">Metal-binding</keyword>
<dbReference type="PANTHER" id="PTHR46481">
    <property type="entry name" value="ZINC FINGER BED DOMAIN-CONTAINING PROTEIN 4"/>
    <property type="match status" value="1"/>
</dbReference>
<reference evidence="10 11" key="1">
    <citation type="submission" date="2013-11" db="EMBL/GenBank/DDBJ databases">
        <title>Genome sequencing of Stegodyphus mimosarum.</title>
        <authorList>
            <person name="Bechsgaard J."/>
        </authorList>
    </citation>
    <scope>NUCLEOTIDE SEQUENCE [LARGE SCALE GENOMIC DNA]</scope>
</reference>
<dbReference type="SUPFAM" id="SSF140996">
    <property type="entry name" value="Hermes dimerisation domain"/>
    <property type="match status" value="1"/>
</dbReference>
<evidence type="ECO:0000256" key="7">
    <source>
        <dbReference type="ARBA" id="ARBA00023242"/>
    </source>
</evidence>
<dbReference type="GO" id="GO:0009791">
    <property type="term" value="P:post-embryonic development"/>
    <property type="evidence" value="ECO:0007669"/>
    <property type="project" value="UniProtKB-ARBA"/>
</dbReference>
<evidence type="ECO:0000256" key="8">
    <source>
        <dbReference type="PROSITE-ProRule" id="PRU00027"/>
    </source>
</evidence>
<dbReference type="GO" id="GO:0008270">
    <property type="term" value="F:zinc ion binding"/>
    <property type="evidence" value="ECO:0007669"/>
    <property type="project" value="UniProtKB-KW"/>
</dbReference>
<gene>
    <name evidence="10" type="ORF">X975_00144</name>
</gene>
<evidence type="ECO:0000256" key="5">
    <source>
        <dbReference type="ARBA" id="ARBA00023015"/>
    </source>
</evidence>
<dbReference type="GO" id="GO:0003677">
    <property type="term" value="F:DNA binding"/>
    <property type="evidence" value="ECO:0007669"/>
    <property type="project" value="InterPro"/>
</dbReference>
<organism evidence="10 11">
    <name type="scientific">Stegodyphus mimosarum</name>
    <name type="common">African social velvet spider</name>
    <dbReference type="NCBI Taxonomy" id="407821"/>
    <lineage>
        <taxon>Eukaryota</taxon>
        <taxon>Metazoa</taxon>
        <taxon>Ecdysozoa</taxon>
        <taxon>Arthropoda</taxon>
        <taxon>Chelicerata</taxon>
        <taxon>Arachnida</taxon>
        <taxon>Araneae</taxon>
        <taxon>Araneomorphae</taxon>
        <taxon>Entelegynae</taxon>
        <taxon>Eresoidea</taxon>
        <taxon>Eresidae</taxon>
        <taxon>Stegodyphus</taxon>
    </lineage>
</organism>
<keyword evidence="11" id="KW-1185">Reference proteome</keyword>
<dbReference type="Pfam" id="PF02892">
    <property type="entry name" value="zf-BED"/>
    <property type="match status" value="1"/>
</dbReference>
<keyword evidence="3 8" id="KW-0863">Zinc-finger</keyword>
<feature type="domain" description="BED-type" evidence="9">
    <location>
        <begin position="6"/>
        <end position="52"/>
    </location>
</feature>
<proteinExistence type="predicted"/>
<keyword evidence="4" id="KW-0862">Zinc</keyword>
<keyword evidence="5" id="KW-0805">Transcription regulation</keyword>
<dbReference type="InterPro" id="IPR052035">
    <property type="entry name" value="ZnF_BED_domain_contain"/>
</dbReference>
<feature type="non-terminal residue" evidence="10">
    <location>
        <position position="302"/>
    </location>
</feature>
<keyword evidence="7" id="KW-0539">Nucleus</keyword>
<dbReference type="PROSITE" id="PS50808">
    <property type="entry name" value="ZF_BED"/>
    <property type="match status" value="1"/>
</dbReference>
<evidence type="ECO:0000259" key="9">
    <source>
        <dbReference type="PROSITE" id="PS50808"/>
    </source>
</evidence>
<dbReference type="PANTHER" id="PTHR46481:SF10">
    <property type="entry name" value="ZINC FINGER BED DOMAIN-CONTAINING PROTEIN 39"/>
    <property type="match status" value="1"/>
</dbReference>
<evidence type="ECO:0000256" key="6">
    <source>
        <dbReference type="ARBA" id="ARBA00023163"/>
    </source>
</evidence>
<keyword evidence="6" id="KW-0804">Transcription</keyword>
<dbReference type="GO" id="GO:0005634">
    <property type="term" value="C:nucleus"/>
    <property type="evidence" value="ECO:0007669"/>
    <property type="project" value="UniProtKB-SubCell"/>
</dbReference>
<dbReference type="InterPro" id="IPR003656">
    <property type="entry name" value="Znf_BED"/>
</dbReference>
<dbReference type="InterPro" id="IPR012337">
    <property type="entry name" value="RNaseH-like_sf"/>
</dbReference>
<dbReference type="InterPro" id="IPR036236">
    <property type="entry name" value="Znf_C2H2_sf"/>
</dbReference>
<dbReference type="SMART" id="SM00614">
    <property type="entry name" value="ZnF_BED"/>
    <property type="match status" value="1"/>
</dbReference>
<dbReference type="AlphaFoldDB" id="A0A087UDI4"/>
<name>A0A087UDI4_STEMI</name>
<evidence type="ECO:0000256" key="2">
    <source>
        <dbReference type="ARBA" id="ARBA00022723"/>
    </source>
</evidence>
<evidence type="ECO:0000313" key="11">
    <source>
        <dbReference type="Proteomes" id="UP000054359"/>
    </source>
</evidence>
<dbReference type="OMA" id="YISATEH"/>
<evidence type="ECO:0000256" key="3">
    <source>
        <dbReference type="ARBA" id="ARBA00022771"/>
    </source>
</evidence>
<dbReference type="Gene3D" id="1.10.10.1070">
    <property type="entry name" value="Zinc finger, BED domain-containing"/>
    <property type="match status" value="1"/>
</dbReference>
<sequence length="302" mass="33949">MSSKKRKFSLVWQHFSYTNEDEKVMCDICKDLLSIKGGSTGNLKKHLQRKHPCANLHEKRALPNQDVDDIDAAPACSVITSPADGGQPCTSQQTTQLMVDNSACDIVGVFSQKSQSSIMQFVQRNTMHVHKKKVIDRALIKMVYKDLQPISIVENEGFREYSKDLNPTYSLPSRKTVSKSLLPAAYEEKKNSLKNVLSAVQNICLSVDCWSNQKAGSYMAVTGHFIDEHMHRKMVLIDCSIFDERHSAKNIAENIIHICQPYFPMEKVSLIVTDNAKNMINAVDSELKTVFSIGLSYANELC</sequence>
<dbReference type="OrthoDB" id="6420158at2759"/>